<proteinExistence type="predicted"/>
<feature type="signal peptide" evidence="1">
    <location>
        <begin position="1"/>
        <end position="22"/>
    </location>
</feature>
<dbReference type="OrthoDB" id="9808507at2"/>
<evidence type="ECO:0000313" key="4">
    <source>
        <dbReference type="Proteomes" id="UP000199197"/>
    </source>
</evidence>
<keyword evidence="4" id="KW-1185">Reference proteome</keyword>
<dbReference type="SUPFAM" id="SSF56935">
    <property type="entry name" value="Porins"/>
    <property type="match status" value="1"/>
</dbReference>
<evidence type="ECO:0000256" key="1">
    <source>
        <dbReference type="SAM" id="SignalP"/>
    </source>
</evidence>
<evidence type="ECO:0000313" key="3">
    <source>
        <dbReference type="EMBL" id="CUT02301.1"/>
    </source>
</evidence>
<dbReference type="Pfam" id="PF19572">
    <property type="entry name" value="PorV"/>
    <property type="match status" value="1"/>
</dbReference>
<dbReference type="EMBL" id="CZVW01000012">
    <property type="protein sequence ID" value="CUT02301.1"/>
    <property type="molecule type" value="Genomic_DNA"/>
</dbReference>
<keyword evidence="1" id="KW-0732">Signal</keyword>
<feature type="chain" id="PRO_5006067882" description="Type IX secretion system protein PorV domain-containing protein" evidence="1">
    <location>
        <begin position="23"/>
        <end position="337"/>
    </location>
</feature>
<dbReference type="Gene3D" id="2.40.160.60">
    <property type="entry name" value="Outer membrane protein transport protein (OMPP1/FadL/TodX)"/>
    <property type="match status" value="1"/>
</dbReference>
<sequence>MRVKKFVTALILLLFLSVDVFSQSKVGTTAAPFLGIAVGPRAIGMGGAFTAFAGDVSTLYWNPAGASRIGSNEIMVSHTRWIFGTSFDWVGVSVAIDRNNAVGVSITRLDYGEEEVTTIDYPEGTGERWDASDIAVGLSYARNLTDRFSVGGTVKFIQQKLWNERATGFALDVGVLFITEFRGLKLGASITNFGTEMRLDGKDLFVVYDPDPSASGNNPAISAKLKTDDWPLPLHFRVGASIDVFKTESNYFTLAVDALHPNDNTESLNLGFEYSFRNFIFLRAGYKSLFQKDSQERFTAGVGLNYKVGGLGFKFDYAYQDFGILKNIQSFALSIQF</sequence>
<protein>
    <recommendedName>
        <fullName evidence="2">Type IX secretion system protein PorV domain-containing protein</fullName>
    </recommendedName>
</protein>
<accession>A0A0P1NTF8</accession>
<dbReference type="RefSeq" id="WP_092349974.1">
    <property type="nucleotide sequence ID" value="NZ_CZVW01000012.1"/>
</dbReference>
<feature type="domain" description="Type IX secretion system protein PorV" evidence="2">
    <location>
        <begin position="23"/>
        <end position="162"/>
    </location>
</feature>
<dbReference type="NCBIfam" id="NF033709">
    <property type="entry name" value="PorV_fam"/>
    <property type="match status" value="1"/>
</dbReference>
<dbReference type="InterPro" id="IPR045741">
    <property type="entry name" value="PorV"/>
</dbReference>
<evidence type="ECO:0000259" key="2">
    <source>
        <dbReference type="Pfam" id="PF19572"/>
    </source>
</evidence>
<dbReference type="Proteomes" id="UP000199197">
    <property type="component" value="Unassembled WGS sequence"/>
</dbReference>
<dbReference type="AlphaFoldDB" id="A0A0P1NTF8"/>
<name>A0A0P1NTF8_9BACT</name>
<gene>
    <name evidence="3" type="ORF">JGI23_01220</name>
</gene>
<organism evidence="3 4">
    <name type="scientific">Candidatus Chryseopegocella kryptomonas</name>
    <dbReference type="NCBI Taxonomy" id="1633643"/>
    <lineage>
        <taxon>Bacteria</taxon>
        <taxon>Pseudomonadati</taxon>
        <taxon>Candidatus Kryptoniota</taxon>
        <taxon>Candidatus Chryseopegocella</taxon>
    </lineage>
</organism>
<reference evidence="4" key="1">
    <citation type="submission" date="2015-11" db="EMBL/GenBank/DDBJ databases">
        <authorList>
            <person name="Varghese N."/>
        </authorList>
    </citation>
    <scope>NUCLEOTIDE SEQUENCE [LARGE SCALE GENOMIC DNA]</scope>
    <source>
        <strain evidence="4">JGI-23</strain>
    </source>
</reference>